<dbReference type="KEGG" id="saz:Sama_1938"/>
<dbReference type="Proteomes" id="UP000009175">
    <property type="component" value="Chromosome"/>
</dbReference>
<evidence type="ECO:0000313" key="1">
    <source>
        <dbReference type="EMBL" id="ABM00144.1"/>
    </source>
</evidence>
<dbReference type="HOGENOM" id="CLU_2345088_0_0_6"/>
<dbReference type="EMBL" id="CP000507">
    <property type="protein sequence ID" value="ABM00144.1"/>
    <property type="molecule type" value="Genomic_DNA"/>
</dbReference>
<sequence>MVINAAQIAFFGASALIPRALPASSPQGDESLEQSPSVIGAQASTLMAAWDSGFTPNQQLNYDETPQSRGAIAEYLLTQHGERRDQIRAMVGIDLYA</sequence>
<organism evidence="1 2">
    <name type="scientific">Shewanella amazonensis (strain ATCC BAA-1098 / SB2B)</name>
    <dbReference type="NCBI Taxonomy" id="326297"/>
    <lineage>
        <taxon>Bacteria</taxon>
        <taxon>Pseudomonadati</taxon>
        <taxon>Pseudomonadota</taxon>
        <taxon>Gammaproteobacteria</taxon>
        <taxon>Alteromonadales</taxon>
        <taxon>Shewanellaceae</taxon>
        <taxon>Shewanella</taxon>
    </lineage>
</organism>
<protein>
    <submittedName>
        <fullName evidence="1">Uncharacterized protein</fullName>
    </submittedName>
</protein>
<dbReference type="AlphaFoldDB" id="A1S6Y7"/>
<reference evidence="1 2" key="1">
    <citation type="submission" date="2006-12" db="EMBL/GenBank/DDBJ databases">
        <title>Complete sequence of Shewanella amazonensis SB2B.</title>
        <authorList>
            <consortium name="US DOE Joint Genome Institute"/>
            <person name="Copeland A."/>
            <person name="Lucas S."/>
            <person name="Lapidus A."/>
            <person name="Barry K."/>
            <person name="Detter J.C."/>
            <person name="Glavina del Rio T."/>
            <person name="Hammon N."/>
            <person name="Israni S."/>
            <person name="Dalin E."/>
            <person name="Tice H."/>
            <person name="Pitluck S."/>
            <person name="Munk A.C."/>
            <person name="Brettin T."/>
            <person name="Bruce D."/>
            <person name="Han C."/>
            <person name="Tapia R."/>
            <person name="Gilna P."/>
            <person name="Schmutz J."/>
            <person name="Larimer F."/>
            <person name="Land M."/>
            <person name="Hauser L."/>
            <person name="Kyrpides N."/>
            <person name="Mikhailova N."/>
            <person name="Fredrickson J."/>
            <person name="Richardson P."/>
        </authorList>
    </citation>
    <scope>NUCLEOTIDE SEQUENCE [LARGE SCALE GENOMIC DNA]</scope>
    <source>
        <strain evidence="2">ATCC BAA-1098 / SB2B</strain>
    </source>
</reference>
<evidence type="ECO:0000313" key="2">
    <source>
        <dbReference type="Proteomes" id="UP000009175"/>
    </source>
</evidence>
<gene>
    <name evidence="1" type="ordered locus">Sama_1938</name>
</gene>
<proteinExistence type="predicted"/>
<dbReference type="OrthoDB" id="6267130at2"/>
<accession>A1S6Y7</accession>
<dbReference type="STRING" id="326297.Sama_1938"/>
<name>A1S6Y7_SHEAM</name>
<dbReference type="RefSeq" id="WP_011760051.1">
    <property type="nucleotide sequence ID" value="NC_008700.1"/>
</dbReference>
<keyword evidence="2" id="KW-1185">Reference proteome</keyword>